<dbReference type="GeneID" id="9046298"/>
<protein>
    <submittedName>
        <fullName evidence="1">Uncharacterized protein</fullName>
    </submittedName>
</protein>
<sequence>MHQVQVSKGIVESHSRTGEGSQLMTLLKYYQVAPGGTVVVAVPVPLAQLDALSSSSQDEQQALVRTWYQSASSWSARLLYSVLRADIRVQCGEIHLLVTI</sequence>
<dbReference type="RefSeq" id="XP_002783723.1">
    <property type="nucleotide sequence ID" value="XM_002783677.1"/>
</dbReference>
<evidence type="ECO:0000313" key="1">
    <source>
        <dbReference type="EMBL" id="EER15519.1"/>
    </source>
</evidence>
<evidence type="ECO:0000313" key="2">
    <source>
        <dbReference type="Proteomes" id="UP000007800"/>
    </source>
</evidence>
<keyword evidence="2" id="KW-1185">Reference proteome</keyword>
<dbReference type="InParanoid" id="C5KJ26"/>
<reference evidence="1 2" key="1">
    <citation type="submission" date="2008-07" db="EMBL/GenBank/DDBJ databases">
        <authorList>
            <person name="El-Sayed N."/>
            <person name="Caler E."/>
            <person name="Inman J."/>
            <person name="Amedeo P."/>
            <person name="Hass B."/>
            <person name="Wortman J."/>
        </authorList>
    </citation>
    <scope>NUCLEOTIDE SEQUENCE [LARGE SCALE GENOMIC DNA]</scope>
    <source>
        <strain evidence="2">ATCC 50983 / TXsc</strain>
    </source>
</reference>
<gene>
    <name evidence="1" type="ORF">Pmar_PMAR001941</name>
</gene>
<accession>C5KJ26</accession>
<organism evidence="2">
    <name type="scientific">Perkinsus marinus (strain ATCC 50983 / TXsc)</name>
    <dbReference type="NCBI Taxonomy" id="423536"/>
    <lineage>
        <taxon>Eukaryota</taxon>
        <taxon>Sar</taxon>
        <taxon>Alveolata</taxon>
        <taxon>Perkinsozoa</taxon>
        <taxon>Perkinsea</taxon>
        <taxon>Perkinsida</taxon>
        <taxon>Perkinsidae</taxon>
        <taxon>Perkinsus</taxon>
    </lineage>
</organism>
<dbReference type="AlphaFoldDB" id="C5KJ26"/>
<name>C5KJ26_PERM5</name>
<dbReference type="EMBL" id="GG673489">
    <property type="protein sequence ID" value="EER15519.1"/>
    <property type="molecule type" value="Genomic_DNA"/>
</dbReference>
<dbReference type="Proteomes" id="UP000007800">
    <property type="component" value="Unassembled WGS sequence"/>
</dbReference>
<proteinExistence type="predicted"/>